<dbReference type="SFLD" id="SFLDS00019">
    <property type="entry name" value="Glutathione_Transferase_(cytos"/>
    <property type="match status" value="1"/>
</dbReference>
<reference evidence="4 5" key="1">
    <citation type="submission" date="2017-04" db="EMBL/GenBank/DDBJ databases">
        <authorList>
            <person name="Afonso C.L."/>
            <person name="Miller P.J."/>
            <person name="Scott M.A."/>
            <person name="Spackman E."/>
            <person name="Goraichik I."/>
            <person name="Dimitrov K.M."/>
            <person name="Suarez D.L."/>
            <person name="Swayne D.E."/>
        </authorList>
    </citation>
    <scope>NUCLEOTIDE SEQUENCE [LARGE SCALE GENOMIC DNA]</scope>
    <source>
        <strain evidence="4 5">VK13</strain>
    </source>
</reference>
<accession>A0A1W1Y4B0</accession>
<evidence type="ECO:0000259" key="2">
    <source>
        <dbReference type="PROSITE" id="PS50404"/>
    </source>
</evidence>
<proteinExistence type="inferred from homology"/>
<dbReference type="OrthoDB" id="509852at2"/>
<dbReference type="EMBL" id="FWXJ01000001">
    <property type="protein sequence ID" value="SMC30996.1"/>
    <property type="molecule type" value="Genomic_DNA"/>
</dbReference>
<dbReference type="AlphaFoldDB" id="A0A1W1Y4B0"/>
<dbReference type="STRING" id="1938817.SAMN06296008_101329"/>
<dbReference type="SUPFAM" id="SSF47616">
    <property type="entry name" value="GST C-terminal domain-like"/>
    <property type="match status" value="1"/>
</dbReference>
<gene>
    <name evidence="4" type="ORF">SAMN06296008_101329</name>
</gene>
<evidence type="ECO:0000259" key="3">
    <source>
        <dbReference type="PROSITE" id="PS50405"/>
    </source>
</evidence>
<comment type="similarity">
    <text evidence="1">Belongs to the GST superfamily. Zeta family.</text>
</comment>
<dbReference type="GO" id="GO:0006559">
    <property type="term" value="P:L-phenylalanine catabolic process"/>
    <property type="evidence" value="ECO:0007669"/>
    <property type="project" value="TreeGrafter"/>
</dbReference>
<evidence type="ECO:0000256" key="1">
    <source>
        <dbReference type="ARBA" id="ARBA00010007"/>
    </source>
</evidence>
<dbReference type="InterPro" id="IPR040079">
    <property type="entry name" value="Glutathione_S-Trfase"/>
</dbReference>
<dbReference type="InterPro" id="IPR034333">
    <property type="entry name" value="GST_Zeta_N"/>
</dbReference>
<dbReference type="CDD" id="cd03191">
    <property type="entry name" value="GST_C_Zeta"/>
    <property type="match status" value="1"/>
</dbReference>
<dbReference type="InterPro" id="IPR034330">
    <property type="entry name" value="GST_Zeta_C"/>
</dbReference>
<dbReference type="GO" id="GO:0005737">
    <property type="term" value="C:cytoplasm"/>
    <property type="evidence" value="ECO:0007669"/>
    <property type="project" value="InterPro"/>
</dbReference>
<dbReference type="RefSeq" id="WP_084282110.1">
    <property type="nucleotide sequence ID" value="NZ_FWXJ01000001.1"/>
</dbReference>
<feature type="domain" description="GST C-terminal" evidence="3">
    <location>
        <begin position="85"/>
        <end position="211"/>
    </location>
</feature>
<dbReference type="SFLD" id="SFLDG00358">
    <property type="entry name" value="Main_(cytGST)"/>
    <property type="match status" value="1"/>
</dbReference>
<sequence>MQLYSFFRSGTSHRLRIALNLKGLETEYLPVDLRKEAHFSEAFRQINPQGFVPALIVGDEVLTQTPAIIEWLEETYPNPALLPSDSKQRIYVRTLSAIVACDMHPLNNRRVLERLRKVLGQNEAAINEWCQTWIIDGFNAFEAQLSRHGYYGKFCCGDTPSLADVYLIPQVESALRFNVDITAWPIIANINQHCLSMPEFQRAQPSVQPDA</sequence>
<dbReference type="GO" id="GO:0016034">
    <property type="term" value="F:maleylacetoacetate isomerase activity"/>
    <property type="evidence" value="ECO:0007669"/>
    <property type="project" value="TreeGrafter"/>
</dbReference>
<dbReference type="GO" id="GO:0006749">
    <property type="term" value="P:glutathione metabolic process"/>
    <property type="evidence" value="ECO:0007669"/>
    <property type="project" value="TreeGrafter"/>
</dbReference>
<name>A0A1W1Y4B0_9BURK</name>
<feature type="domain" description="GST N-terminal" evidence="2">
    <location>
        <begin position="1"/>
        <end position="80"/>
    </location>
</feature>
<evidence type="ECO:0000313" key="5">
    <source>
        <dbReference type="Proteomes" id="UP000192708"/>
    </source>
</evidence>
<dbReference type="InterPro" id="IPR036282">
    <property type="entry name" value="Glutathione-S-Trfase_C_sf"/>
</dbReference>
<dbReference type="Proteomes" id="UP000192708">
    <property type="component" value="Unassembled WGS sequence"/>
</dbReference>
<keyword evidence="4" id="KW-0670">Pyruvate</keyword>
<dbReference type="Pfam" id="PF13409">
    <property type="entry name" value="GST_N_2"/>
    <property type="match status" value="1"/>
</dbReference>
<dbReference type="InterPro" id="IPR010987">
    <property type="entry name" value="Glutathione-S-Trfase_C-like"/>
</dbReference>
<dbReference type="PROSITE" id="PS50405">
    <property type="entry name" value="GST_CTER"/>
    <property type="match status" value="1"/>
</dbReference>
<evidence type="ECO:0000313" key="4">
    <source>
        <dbReference type="EMBL" id="SMC30996.1"/>
    </source>
</evidence>
<dbReference type="Gene3D" id="3.40.30.10">
    <property type="entry name" value="Glutaredoxin"/>
    <property type="match status" value="1"/>
</dbReference>
<protein>
    <submittedName>
        <fullName evidence="4">Maleylpyruvate isomerase</fullName>
    </submittedName>
</protein>
<dbReference type="PANTHER" id="PTHR42673">
    <property type="entry name" value="MALEYLACETOACETATE ISOMERASE"/>
    <property type="match status" value="1"/>
</dbReference>
<dbReference type="InterPro" id="IPR005955">
    <property type="entry name" value="GST_Zeta"/>
</dbReference>
<dbReference type="PANTHER" id="PTHR42673:SF4">
    <property type="entry name" value="MALEYLACETOACETATE ISOMERASE"/>
    <property type="match status" value="1"/>
</dbReference>
<dbReference type="CDD" id="cd03042">
    <property type="entry name" value="GST_N_Zeta"/>
    <property type="match status" value="1"/>
</dbReference>
<organism evidence="4 5">
    <name type="scientific">Polynucleobacter kasalickyi</name>
    <dbReference type="NCBI Taxonomy" id="1938817"/>
    <lineage>
        <taxon>Bacteria</taxon>
        <taxon>Pseudomonadati</taxon>
        <taxon>Pseudomonadota</taxon>
        <taxon>Betaproteobacteria</taxon>
        <taxon>Burkholderiales</taxon>
        <taxon>Burkholderiaceae</taxon>
        <taxon>Polynucleobacter</taxon>
    </lineage>
</organism>
<dbReference type="NCBIfam" id="TIGR01262">
    <property type="entry name" value="maiA"/>
    <property type="match status" value="1"/>
</dbReference>
<dbReference type="Gene3D" id="1.20.1050.10">
    <property type="match status" value="1"/>
</dbReference>
<dbReference type="InterPro" id="IPR004045">
    <property type="entry name" value="Glutathione_S-Trfase_N"/>
</dbReference>
<dbReference type="GO" id="GO:0004364">
    <property type="term" value="F:glutathione transferase activity"/>
    <property type="evidence" value="ECO:0007669"/>
    <property type="project" value="TreeGrafter"/>
</dbReference>
<keyword evidence="5" id="KW-1185">Reference proteome</keyword>
<dbReference type="InterPro" id="IPR036249">
    <property type="entry name" value="Thioredoxin-like_sf"/>
</dbReference>
<dbReference type="PROSITE" id="PS50404">
    <property type="entry name" value="GST_NTER"/>
    <property type="match status" value="1"/>
</dbReference>
<keyword evidence="4" id="KW-0413">Isomerase</keyword>
<dbReference type="SUPFAM" id="SSF52833">
    <property type="entry name" value="Thioredoxin-like"/>
    <property type="match status" value="1"/>
</dbReference>